<sequence>MADHDHDPVQHLKALATDQRVVMLTTADTSSALPQLEGRPLTVLDVDDAGTCWFLVDGTADWIGQVRGGGAASISGNDMSDGTWFSTSGRAELVEDRSRIDELWTPFAEAWFEGANDPRLAALAVHVDTLAWWESADNRLVRLWKMATAALGSGQGDTGDHGVDRIG</sequence>
<dbReference type="RefSeq" id="WP_153759531.1">
    <property type="nucleotide sequence ID" value="NZ_CP045851.1"/>
</dbReference>
<proteinExistence type="predicted"/>
<reference evidence="2 3" key="1">
    <citation type="submission" date="2019-11" db="EMBL/GenBank/DDBJ databases">
        <authorList>
            <person name="He Y."/>
        </authorList>
    </citation>
    <scope>NUCLEOTIDE SEQUENCE [LARGE SCALE GENOMIC DNA]</scope>
    <source>
        <strain evidence="2 3">SCSIO 58843</strain>
    </source>
</reference>
<gene>
    <name evidence="2" type="ORF">GH723_10125</name>
</gene>
<dbReference type="Gene3D" id="2.30.110.10">
    <property type="entry name" value="Electron Transport, Fmn-binding Protein, Chain A"/>
    <property type="match status" value="1"/>
</dbReference>
<dbReference type="PANTHER" id="PTHR34818:SF1">
    <property type="entry name" value="PROTEIN BLI-3"/>
    <property type="match status" value="1"/>
</dbReference>
<dbReference type="Pfam" id="PF16242">
    <property type="entry name" value="Pyrid_ox_like"/>
    <property type="match status" value="1"/>
</dbReference>
<dbReference type="PANTHER" id="PTHR34818">
    <property type="entry name" value="PROTEIN BLI-3"/>
    <property type="match status" value="1"/>
</dbReference>
<accession>A0A5Q2RIR9</accession>
<dbReference type="Proteomes" id="UP000334019">
    <property type="component" value="Chromosome"/>
</dbReference>
<evidence type="ECO:0000259" key="1">
    <source>
        <dbReference type="Pfam" id="PF16242"/>
    </source>
</evidence>
<keyword evidence="3" id="KW-1185">Reference proteome</keyword>
<evidence type="ECO:0000313" key="3">
    <source>
        <dbReference type="Proteomes" id="UP000334019"/>
    </source>
</evidence>
<feature type="domain" description="General stress protein FMN-binding split barrel" evidence="1">
    <location>
        <begin position="7"/>
        <end position="152"/>
    </location>
</feature>
<name>A0A5Q2RIR9_9ACTN</name>
<dbReference type="InterPro" id="IPR052917">
    <property type="entry name" value="Stress-Dev_Protein"/>
</dbReference>
<dbReference type="AlphaFoldDB" id="A0A5Q2RIR9"/>
<dbReference type="InterPro" id="IPR038725">
    <property type="entry name" value="YdaG_split_barrel_FMN-bd"/>
</dbReference>
<dbReference type="InterPro" id="IPR012349">
    <property type="entry name" value="Split_barrel_FMN-bd"/>
</dbReference>
<dbReference type="EMBL" id="CP045851">
    <property type="protein sequence ID" value="QGG95424.1"/>
    <property type="molecule type" value="Genomic_DNA"/>
</dbReference>
<dbReference type="SUPFAM" id="SSF50475">
    <property type="entry name" value="FMN-binding split barrel"/>
    <property type="match status" value="1"/>
</dbReference>
<dbReference type="KEGG" id="atq:GH723_10125"/>
<evidence type="ECO:0000313" key="2">
    <source>
        <dbReference type="EMBL" id="QGG95424.1"/>
    </source>
</evidence>
<organism evidence="2 3">
    <name type="scientific">Actinomarinicola tropica</name>
    <dbReference type="NCBI Taxonomy" id="2789776"/>
    <lineage>
        <taxon>Bacteria</taxon>
        <taxon>Bacillati</taxon>
        <taxon>Actinomycetota</taxon>
        <taxon>Acidimicrobiia</taxon>
        <taxon>Acidimicrobiales</taxon>
        <taxon>Iamiaceae</taxon>
        <taxon>Actinomarinicola</taxon>
    </lineage>
</organism>
<protein>
    <recommendedName>
        <fullName evidence="1">General stress protein FMN-binding split barrel domain-containing protein</fullName>
    </recommendedName>
</protein>